<organism evidence="2">
    <name type="scientific">Anguilla anguilla</name>
    <name type="common">European freshwater eel</name>
    <name type="synonym">Muraena anguilla</name>
    <dbReference type="NCBI Taxonomy" id="7936"/>
    <lineage>
        <taxon>Eukaryota</taxon>
        <taxon>Metazoa</taxon>
        <taxon>Chordata</taxon>
        <taxon>Craniata</taxon>
        <taxon>Vertebrata</taxon>
        <taxon>Euteleostomi</taxon>
        <taxon>Actinopterygii</taxon>
        <taxon>Neopterygii</taxon>
        <taxon>Teleostei</taxon>
        <taxon>Anguilliformes</taxon>
        <taxon>Anguillidae</taxon>
        <taxon>Anguilla</taxon>
    </lineage>
</organism>
<proteinExistence type="predicted"/>
<keyword evidence="1" id="KW-0472">Membrane</keyword>
<keyword evidence="1" id="KW-0812">Transmembrane</keyword>
<feature type="transmembrane region" description="Helical" evidence="1">
    <location>
        <begin position="31"/>
        <end position="51"/>
    </location>
</feature>
<protein>
    <submittedName>
        <fullName evidence="2">Uncharacterized protein</fullName>
    </submittedName>
</protein>
<keyword evidence="1" id="KW-1133">Transmembrane helix</keyword>
<dbReference type="EMBL" id="GBXM01015562">
    <property type="protein sequence ID" value="JAH93015.1"/>
    <property type="molecule type" value="Transcribed_RNA"/>
</dbReference>
<accession>A0A0E9WTY2</accession>
<reference evidence="2" key="1">
    <citation type="submission" date="2014-11" db="EMBL/GenBank/DDBJ databases">
        <authorList>
            <person name="Amaro Gonzalez C."/>
        </authorList>
    </citation>
    <scope>NUCLEOTIDE SEQUENCE</scope>
</reference>
<evidence type="ECO:0000313" key="2">
    <source>
        <dbReference type="EMBL" id="JAH93015.1"/>
    </source>
</evidence>
<sequence>MSLKLLHLTQEIRQDLLHYQILHWLKQLESIFIVMIINMKLFINYIFLYYLQCSSCTLFPSWTVSRGRHAIEWYGSTEHFLSLQDTQSSLLNSRAIPTHISWLCCLQWQLFVAGLNKPSRSRAQ</sequence>
<dbReference type="AlphaFoldDB" id="A0A0E9WTY2"/>
<evidence type="ECO:0000256" key="1">
    <source>
        <dbReference type="SAM" id="Phobius"/>
    </source>
</evidence>
<name>A0A0E9WTY2_ANGAN</name>
<reference evidence="2" key="2">
    <citation type="journal article" date="2015" name="Fish Shellfish Immunol.">
        <title>Early steps in the European eel (Anguilla anguilla)-Vibrio vulnificus interaction in the gills: Role of the RtxA13 toxin.</title>
        <authorList>
            <person name="Callol A."/>
            <person name="Pajuelo D."/>
            <person name="Ebbesson L."/>
            <person name="Teles M."/>
            <person name="MacKenzie S."/>
            <person name="Amaro C."/>
        </authorList>
    </citation>
    <scope>NUCLEOTIDE SEQUENCE</scope>
</reference>